<dbReference type="AlphaFoldDB" id="A0A2W1GE43"/>
<keyword evidence="5" id="KW-1185">Reference proteome</keyword>
<organism evidence="2 4">
    <name type="scientific">Pyrenophora tritici-repentis</name>
    <dbReference type="NCBI Taxonomy" id="45151"/>
    <lineage>
        <taxon>Eukaryota</taxon>
        <taxon>Fungi</taxon>
        <taxon>Dikarya</taxon>
        <taxon>Ascomycota</taxon>
        <taxon>Pezizomycotina</taxon>
        <taxon>Dothideomycetes</taxon>
        <taxon>Pleosporomycetidae</taxon>
        <taxon>Pleosporales</taxon>
        <taxon>Pleosporineae</taxon>
        <taxon>Pleosporaceae</taxon>
        <taxon>Pyrenophora</taxon>
    </lineage>
</organism>
<reference evidence="3" key="3">
    <citation type="journal article" date="2022" name="bioRxiv">
        <title>A global pangenome for the wheat fungal pathogen Pyrenophora tritici-repentis and prediction of effector protein structural homology.</title>
        <authorList>
            <person name="Moolhuijzen P."/>
            <person name="See P.T."/>
            <person name="Shi G."/>
            <person name="Powell H.R."/>
            <person name="Cockram J."/>
            <person name="Jorgensen L.N."/>
            <person name="Benslimane H."/>
            <person name="Strelkov S.E."/>
            <person name="Turner J."/>
            <person name="Liu Z."/>
            <person name="Moffat C.S."/>
        </authorList>
    </citation>
    <scope>NUCLEOTIDE SEQUENCE</scope>
    <source>
        <strain evidence="3">86-124</strain>
    </source>
</reference>
<reference evidence="3" key="2">
    <citation type="submission" date="2021-05" db="EMBL/GenBank/DDBJ databases">
        <authorList>
            <person name="Moolhuijzen P.M."/>
            <person name="Moffat C.S."/>
        </authorList>
    </citation>
    <scope>NUCLEOTIDE SEQUENCE</scope>
    <source>
        <strain evidence="3">86-124</strain>
    </source>
</reference>
<feature type="compositionally biased region" description="Polar residues" evidence="1">
    <location>
        <begin position="13"/>
        <end position="22"/>
    </location>
</feature>
<reference evidence="5" key="4">
    <citation type="journal article" date="2022" name="Microb. Genom.">
        <title>A global pangenome for the wheat fungal pathogen Pyrenophora tritici-repentis and prediction of effector protein structural homology.</title>
        <authorList>
            <person name="Moolhuijzen P.M."/>
            <person name="See P.T."/>
            <person name="Shi G."/>
            <person name="Powell H.R."/>
            <person name="Cockram J."/>
            <person name="Jorgensen L.N."/>
            <person name="Benslimane H."/>
            <person name="Strelkov S.E."/>
            <person name="Turner J."/>
            <person name="Liu Z."/>
            <person name="Moffat C.S."/>
        </authorList>
    </citation>
    <scope>NUCLEOTIDE SEQUENCE [LARGE SCALE GENOMIC DNA]</scope>
</reference>
<feature type="region of interest" description="Disordered" evidence="1">
    <location>
        <begin position="45"/>
        <end position="66"/>
    </location>
</feature>
<evidence type="ECO:0000313" key="2">
    <source>
        <dbReference type="EMBL" id="KAF7573099.1"/>
    </source>
</evidence>
<protein>
    <submittedName>
        <fullName evidence="2">Uncharacterized protein</fullName>
    </submittedName>
</protein>
<dbReference type="EMBL" id="NRDI02000005">
    <property type="protein sequence ID" value="KAI1516548.1"/>
    <property type="molecule type" value="Genomic_DNA"/>
</dbReference>
<name>A0A2W1GE43_9PLEO</name>
<feature type="compositionally biased region" description="Basic and acidic residues" evidence="1">
    <location>
        <begin position="53"/>
        <end position="64"/>
    </location>
</feature>
<dbReference type="Proteomes" id="UP000249757">
    <property type="component" value="Unassembled WGS sequence"/>
</dbReference>
<reference evidence="2" key="1">
    <citation type="journal article" date="2018" name="BMC Genomics">
        <title>Comparative genomics of the wheat fungal pathogen Pyrenophora tritici-repentis reveals chromosomal variations and genome plasticity.</title>
        <authorList>
            <person name="Moolhuijzen P."/>
            <person name="See P.T."/>
            <person name="Hane J.K."/>
            <person name="Shi G."/>
            <person name="Liu Z."/>
            <person name="Oliver R.P."/>
            <person name="Moffat C.S."/>
        </authorList>
    </citation>
    <scope>NUCLEOTIDE SEQUENCE [LARGE SCALE GENOMIC DNA]</scope>
    <source>
        <strain evidence="2">M4</strain>
    </source>
</reference>
<evidence type="ECO:0000313" key="3">
    <source>
        <dbReference type="EMBL" id="KAI1516548.1"/>
    </source>
</evidence>
<evidence type="ECO:0000256" key="1">
    <source>
        <dbReference type="SAM" id="MobiDB-lite"/>
    </source>
</evidence>
<dbReference type="Proteomes" id="UP000245464">
    <property type="component" value="Chromosome 3"/>
</dbReference>
<gene>
    <name evidence="3" type="ORF">Ptr86124_005085</name>
    <name evidence="2" type="ORF">PtrM4_080040</name>
</gene>
<feature type="region of interest" description="Disordered" evidence="1">
    <location>
        <begin position="1"/>
        <end position="22"/>
    </location>
</feature>
<dbReference type="EMBL" id="NQIK02000003">
    <property type="protein sequence ID" value="KAF7573099.1"/>
    <property type="molecule type" value="Genomic_DNA"/>
</dbReference>
<sequence length="163" mass="18332">MGKDYQLEDEELSNLTYSDSDSSLRITPEDLSLYNPFLGSQHTLKVTPASARRPGDPTGKRMDWDPDVLPPAIEIPGVLARIISPQFQCEHIKERPSELPGNSYRCLWGRCYLLCYKSENVLGGFEGKDSLEVPEGGFERIIPESPDVFGKGLRLYRVPMDVI</sequence>
<evidence type="ECO:0000313" key="4">
    <source>
        <dbReference type="Proteomes" id="UP000245464"/>
    </source>
</evidence>
<accession>A0A2W1GE43</accession>
<evidence type="ECO:0000313" key="5">
    <source>
        <dbReference type="Proteomes" id="UP000249757"/>
    </source>
</evidence>
<comment type="caution">
    <text evidence="2">The sequence shown here is derived from an EMBL/GenBank/DDBJ whole genome shotgun (WGS) entry which is preliminary data.</text>
</comment>
<proteinExistence type="predicted"/>